<dbReference type="Pfam" id="PF00482">
    <property type="entry name" value="T2SSF"/>
    <property type="match status" value="1"/>
</dbReference>
<evidence type="ECO:0000256" key="1">
    <source>
        <dbReference type="ARBA" id="ARBA00004651"/>
    </source>
</evidence>
<feature type="domain" description="Type II secretion system protein GspF" evidence="7">
    <location>
        <begin position="170"/>
        <end position="288"/>
    </location>
</feature>
<sequence>MIGLQISFMNMDIAIGLFTLGMMALAGVVGFIVYAKMSEDQRYTDGRVNKIGVLNLVELKDDDDVLTQEKKKRRKKQSDKSLTVRIENWLFEELLAADIMMKPEEYMTIWILVFFVPAGIIFLFSQNITFTLILLVAGGVGPYVFIKRQQNKRRKIFESQLCDALMISTSCLRSGLTFQQAMETIAKDMEAPISTEFARACSEINFGSSMDKALSDMVARIKSPDLMLAVSAVSVQRQTGGNLSQILETISNTIRERIKVKADVSAVTSQGRMSGLLIGALPIGLGLVLNLINPEYMKPMLETSIGHILLGLCVVLEVVGFLAIKKIVDIKY</sequence>
<evidence type="ECO:0000256" key="5">
    <source>
        <dbReference type="ARBA" id="ARBA00023136"/>
    </source>
</evidence>
<dbReference type="AlphaFoldDB" id="A0A1T4VMH3"/>
<evidence type="ECO:0000259" key="7">
    <source>
        <dbReference type="Pfam" id="PF00482"/>
    </source>
</evidence>
<dbReference type="PANTHER" id="PTHR35007:SF1">
    <property type="entry name" value="PILUS ASSEMBLY PROTEIN"/>
    <property type="match status" value="1"/>
</dbReference>
<feature type="transmembrane region" description="Helical" evidence="6">
    <location>
        <begin position="130"/>
        <end position="146"/>
    </location>
</feature>
<dbReference type="RefSeq" id="WP_078766108.1">
    <property type="nucleotide sequence ID" value="NZ_FUXZ01000007.1"/>
</dbReference>
<evidence type="ECO:0000313" key="9">
    <source>
        <dbReference type="Proteomes" id="UP000190814"/>
    </source>
</evidence>
<evidence type="ECO:0000313" key="8">
    <source>
        <dbReference type="EMBL" id="SKA66160.1"/>
    </source>
</evidence>
<organism evidence="8 9">
    <name type="scientific">Eubacterium uniforme</name>
    <dbReference type="NCBI Taxonomy" id="39495"/>
    <lineage>
        <taxon>Bacteria</taxon>
        <taxon>Bacillati</taxon>
        <taxon>Bacillota</taxon>
        <taxon>Clostridia</taxon>
        <taxon>Eubacteriales</taxon>
        <taxon>Eubacteriaceae</taxon>
        <taxon>Eubacterium</taxon>
    </lineage>
</organism>
<dbReference type="EMBL" id="FUXZ01000007">
    <property type="protein sequence ID" value="SKA66160.1"/>
    <property type="molecule type" value="Genomic_DNA"/>
</dbReference>
<dbReference type="InterPro" id="IPR042094">
    <property type="entry name" value="T2SS_GspF_sf"/>
</dbReference>
<accession>A0A1T4VMH3</accession>
<dbReference type="InterPro" id="IPR018076">
    <property type="entry name" value="T2SS_GspF_dom"/>
</dbReference>
<feature type="transmembrane region" description="Helical" evidence="6">
    <location>
        <begin position="13"/>
        <end position="34"/>
    </location>
</feature>
<evidence type="ECO:0000256" key="2">
    <source>
        <dbReference type="ARBA" id="ARBA00022475"/>
    </source>
</evidence>
<name>A0A1T4VMH3_9FIRM</name>
<dbReference type="Gene3D" id="1.20.81.30">
    <property type="entry name" value="Type II secretion system (T2SS), domain F"/>
    <property type="match status" value="1"/>
</dbReference>
<keyword evidence="4 6" id="KW-1133">Transmembrane helix</keyword>
<protein>
    <submittedName>
        <fullName evidence="8">Tight adherence protein B</fullName>
    </submittedName>
</protein>
<dbReference type="GO" id="GO:0005886">
    <property type="term" value="C:plasma membrane"/>
    <property type="evidence" value="ECO:0007669"/>
    <property type="project" value="UniProtKB-SubCell"/>
</dbReference>
<evidence type="ECO:0000256" key="6">
    <source>
        <dbReference type="SAM" id="Phobius"/>
    </source>
</evidence>
<feature type="transmembrane region" description="Helical" evidence="6">
    <location>
        <begin position="275"/>
        <end position="292"/>
    </location>
</feature>
<dbReference type="OrthoDB" id="9803381at2"/>
<feature type="transmembrane region" description="Helical" evidence="6">
    <location>
        <begin position="304"/>
        <end position="324"/>
    </location>
</feature>
<keyword evidence="5 6" id="KW-0472">Membrane</keyword>
<comment type="subcellular location">
    <subcellularLocation>
        <location evidence="1">Cell membrane</location>
        <topology evidence="1">Multi-pass membrane protein</topology>
    </subcellularLocation>
</comment>
<evidence type="ECO:0000256" key="4">
    <source>
        <dbReference type="ARBA" id="ARBA00022989"/>
    </source>
</evidence>
<feature type="transmembrane region" description="Helical" evidence="6">
    <location>
        <begin position="106"/>
        <end position="124"/>
    </location>
</feature>
<dbReference type="STRING" id="39495.SAMN02745111_01240"/>
<gene>
    <name evidence="8" type="ORF">SAMN02745111_01240</name>
</gene>
<dbReference type="PANTHER" id="PTHR35007">
    <property type="entry name" value="INTEGRAL MEMBRANE PROTEIN-RELATED"/>
    <property type="match status" value="1"/>
</dbReference>
<evidence type="ECO:0000256" key="3">
    <source>
        <dbReference type="ARBA" id="ARBA00022692"/>
    </source>
</evidence>
<keyword evidence="9" id="KW-1185">Reference proteome</keyword>
<keyword evidence="2" id="KW-1003">Cell membrane</keyword>
<dbReference type="Proteomes" id="UP000190814">
    <property type="component" value="Unassembled WGS sequence"/>
</dbReference>
<proteinExistence type="predicted"/>
<reference evidence="8 9" key="1">
    <citation type="submission" date="2017-02" db="EMBL/GenBank/DDBJ databases">
        <authorList>
            <person name="Peterson S.W."/>
        </authorList>
    </citation>
    <scope>NUCLEOTIDE SEQUENCE [LARGE SCALE GENOMIC DNA]</scope>
    <source>
        <strain evidence="8 9">ATCC 35992</strain>
    </source>
</reference>
<keyword evidence="3 6" id="KW-0812">Transmembrane</keyword>